<keyword evidence="1" id="KW-0732">Signal</keyword>
<dbReference type="GO" id="GO:0140664">
    <property type="term" value="F:ATP-dependent DNA damage sensor activity"/>
    <property type="evidence" value="ECO:0007669"/>
    <property type="project" value="InterPro"/>
</dbReference>
<proteinExistence type="predicted"/>
<dbReference type="GO" id="GO:0005524">
    <property type="term" value="F:ATP binding"/>
    <property type="evidence" value="ECO:0007669"/>
    <property type="project" value="InterPro"/>
</dbReference>
<dbReference type="PROSITE" id="PS50162">
    <property type="entry name" value="RECA_2"/>
    <property type="match status" value="1"/>
</dbReference>
<feature type="domain" description="RecA family profile 1" evidence="2">
    <location>
        <begin position="141"/>
        <end position="200"/>
    </location>
</feature>
<name>A0AA35YSF8_LACSI</name>
<sequence>MLTRCHRLLLLMHLHSVVLCLEAPLLNLKSWLRSIITTCYSVLDLLGLVSSIHCLPTTSDLITLQNRPPSIIFSISSYDTSSSDNLVKDIIGSLSVAVVDLPSPRHRRHCFLHPRRRQTFFLLANVLFFLPITDILNSFGTSLRLGLFEYEVSRVLGGGLVPGSLILIGGDPGVGKSTLMLQVAAIITEGREIGKPAPVL</sequence>
<dbReference type="GO" id="GO:0000725">
    <property type="term" value="P:recombinational repair"/>
    <property type="evidence" value="ECO:0007669"/>
    <property type="project" value="TreeGrafter"/>
</dbReference>
<organism evidence="3 4">
    <name type="scientific">Lactuca saligna</name>
    <name type="common">Willowleaf lettuce</name>
    <dbReference type="NCBI Taxonomy" id="75948"/>
    <lineage>
        <taxon>Eukaryota</taxon>
        <taxon>Viridiplantae</taxon>
        <taxon>Streptophyta</taxon>
        <taxon>Embryophyta</taxon>
        <taxon>Tracheophyta</taxon>
        <taxon>Spermatophyta</taxon>
        <taxon>Magnoliopsida</taxon>
        <taxon>eudicotyledons</taxon>
        <taxon>Gunneridae</taxon>
        <taxon>Pentapetalae</taxon>
        <taxon>asterids</taxon>
        <taxon>campanulids</taxon>
        <taxon>Asterales</taxon>
        <taxon>Asteraceae</taxon>
        <taxon>Cichorioideae</taxon>
        <taxon>Cichorieae</taxon>
        <taxon>Lactucinae</taxon>
        <taxon>Lactuca</taxon>
    </lineage>
</organism>
<evidence type="ECO:0000256" key="1">
    <source>
        <dbReference type="SAM" id="SignalP"/>
    </source>
</evidence>
<feature type="chain" id="PRO_5041222324" description="RecA family profile 1 domain-containing protein" evidence="1">
    <location>
        <begin position="21"/>
        <end position="200"/>
    </location>
</feature>
<evidence type="ECO:0000259" key="2">
    <source>
        <dbReference type="PROSITE" id="PS50162"/>
    </source>
</evidence>
<dbReference type="InterPro" id="IPR027417">
    <property type="entry name" value="P-loop_NTPase"/>
</dbReference>
<dbReference type="EMBL" id="OX465080">
    <property type="protein sequence ID" value="CAI9279411.1"/>
    <property type="molecule type" value="Genomic_DNA"/>
</dbReference>
<dbReference type="PANTHER" id="PTHR32472">
    <property type="entry name" value="DNA REPAIR PROTEIN RADA"/>
    <property type="match status" value="1"/>
</dbReference>
<dbReference type="AlphaFoldDB" id="A0AA35YSF8"/>
<dbReference type="Gene3D" id="3.40.50.300">
    <property type="entry name" value="P-loop containing nucleotide triphosphate hydrolases"/>
    <property type="match status" value="1"/>
</dbReference>
<gene>
    <name evidence="3" type="ORF">LSALG_LOCUS19211</name>
</gene>
<evidence type="ECO:0000313" key="3">
    <source>
        <dbReference type="EMBL" id="CAI9279411.1"/>
    </source>
</evidence>
<dbReference type="SUPFAM" id="SSF52540">
    <property type="entry name" value="P-loop containing nucleoside triphosphate hydrolases"/>
    <property type="match status" value="1"/>
</dbReference>
<dbReference type="Pfam" id="PF13481">
    <property type="entry name" value="AAA_25"/>
    <property type="match status" value="1"/>
</dbReference>
<reference evidence="3" key="1">
    <citation type="submission" date="2023-04" db="EMBL/GenBank/DDBJ databases">
        <authorList>
            <person name="Vijverberg K."/>
            <person name="Xiong W."/>
            <person name="Schranz E."/>
        </authorList>
    </citation>
    <scope>NUCLEOTIDE SEQUENCE</scope>
</reference>
<dbReference type="GO" id="GO:0003677">
    <property type="term" value="F:DNA binding"/>
    <property type="evidence" value="ECO:0007669"/>
    <property type="project" value="InterPro"/>
</dbReference>
<dbReference type="Proteomes" id="UP001177003">
    <property type="component" value="Chromosome 4"/>
</dbReference>
<accession>A0AA35YSF8</accession>
<dbReference type="InterPro" id="IPR020588">
    <property type="entry name" value="RecA_ATP-bd"/>
</dbReference>
<feature type="signal peptide" evidence="1">
    <location>
        <begin position="1"/>
        <end position="20"/>
    </location>
</feature>
<dbReference type="PANTHER" id="PTHR32472:SF10">
    <property type="entry name" value="DNA REPAIR PROTEIN RADA-LIKE PROTEIN"/>
    <property type="match status" value="1"/>
</dbReference>
<keyword evidence="4" id="KW-1185">Reference proteome</keyword>
<evidence type="ECO:0000313" key="4">
    <source>
        <dbReference type="Proteomes" id="UP001177003"/>
    </source>
</evidence>
<protein>
    <recommendedName>
        <fullName evidence="2">RecA family profile 1 domain-containing protein</fullName>
    </recommendedName>
</protein>